<keyword evidence="8" id="KW-1185">Reference proteome</keyword>
<dbReference type="EMBL" id="CAJFDI010000006">
    <property type="protein sequence ID" value="CAD5235640.1"/>
    <property type="molecule type" value="Genomic_DNA"/>
</dbReference>
<evidence type="ECO:0000256" key="4">
    <source>
        <dbReference type="ARBA" id="ARBA00022729"/>
    </source>
</evidence>
<protein>
    <submittedName>
        <fullName evidence="6">(pine wood nematode) hypothetical protein</fullName>
    </submittedName>
</protein>
<dbReference type="SMR" id="A0A1I7RTW4"/>
<evidence type="ECO:0000313" key="6">
    <source>
        <dbReference type="EMBL" id="CAD5235640.1"/>
    </source>
</evidence>
<gene>
    <name evidence="6" type="ORF">BXYJ_LOCUS15731</name>
</gene>
<sequence length="175" mass="20516">MEFILGELFFTYKDYKDYIDIELIPFGNSWYISGKLHCQHGKSECDANALENCVVKYVENPFLTIHCITKELYEDRTLEQAKDLCFTITGVNNTVQSKIRHCYTSSERDFLLKQAFNKTKSTFPENKWEYGFIPYIGFDDFYASNLQFYQKDLSFAICNFLSAKNLENLNNLCKS</sequence>
<comment type="subcellular location">
    <subcellularLocation>
        <location evidence="1">Secreted</location>
    </subcellularLocation>
</comment>
<dbReference type="InterPro" id="IPR004911">
    <property type="entry name" value="Interferon-induced_GILT"/>
</dbReference>
<dbReference type="eggNOG" id="KOG3160">
    <property type="taxonomic scope" value="Eukaryota"/>
</dbReference>
<dbReference type="WBParaSite" id="BXY_0417000.1">
    <property type="protein sequence ID" value="BXY_0417000.1"/>
    <property type="gene ID" value="BXY_0417000"/>
</dbReference>
<evidence type="ECO:0000256" key="3">
    <source>
        <dbReference type="ARBA" id="ARBA00022525"/>
    </source>
</evidence>
<dbReference type="AlphaFoldDB" id="A0A1I7RTW4"/>
<dbReference type="Proteomes" id="UP000095284">
    <property type="component" value="Unplaced"/>
</dbReference>
<evidence type="ECO:0000313" key="9">
    <source>
        <dbReference type="WBParaSite" id="BXY_0417000.1"/>
    </source>
</evidence>
<keyword evidence="4" id="KW-0732">Signal</keyword>
<keyword evidence="3" id="KW-0964">Secreted</keyword>
<dbReference type="GO" id="GO:0005576">
    <property type="term" value="C:extracellular region"/>
    <property type="evidence" value="ECO:0007669"/>
    <property type="project" value="UniProtKB-SubCell"/>
</dbReference>
<comment type="similarity">
    <text evidence="2">Belongs to the GILT family.</text>
</comment>
<evidence type="ECO:0000313" key="7">
    <source>
        <dbReference type="Proteomes" id="UP000095284"/>
    </source>
</evidence>
<name>A0A1I7RTW4_BURXY</name>
<accession>A0A1I7RTW4</accession>
<keyword evidence="5" id="KW-0325">Glycoprotein</keyword>
<proteinExistence type="inferred from homology"/>
<evidence type="ECO:0000256" key="1">
    <source>
        <dbReference type="ARBA" id="ARBA00004613"/>
    </source>
</evidence>
<dbReference type="EMBL" id="CAJFCV020000006">
    <property type="protein sequence ID" value="CAG9132141.1"/>
    <property type="molecule type" value="Genomic_DNA"/>
</dbReference>
<organism evidence="7 9">
    <name type="scientific">Bursaphelenchus xylophilus</name>
    <name type="common">Pinewood nematode worm</name>
    <name type="synonym">Aphelenchoides xylophilus</name>
    <dbReference type="NCBI Taxonomy" id="6326"/>
    <lineage>
        <taxon>Eukaryota</taxon>
        <taxon>Metazoa</taxon>
        <taxon>Ecdysozoa</taxon>
        <taxon>Nematoda</taxon>
        <taxon>Chromadorea</taxon>
        <taxon>Rhabditida</taxon>
        <taxon>Tylenchina</taxon>
        <taxon>Tylenchomorpha</taxon>
        <taxon>Aphelenchoidea</taxon>
        <taxon>Aphelenchoididae</taxon>
        <taxon>Bursaphelenchus</taxon>
    </lineage>
</organism>
<dbReference type="OrthoDB" id="958254at2759"/>
<dbReference type="Proteomes" id="UP000659654">
    <property type="component" value="Unassembled WGS sequence"/>
</dbReference>
<reference evidence="9" key="1">
    <citation type="submission" date="2016-11" db="UniProtKB">
        <authorList>
            <consortium name="WormBaseParasite"/>
        </authorList>
    </citation>
    <scope>IDENTIFICATION</scope>
</reference>
<dbReference type="GO" id="GO:0016671">
    <property type="term" value="F:oxidoreductase activity, acting on a sulfur group of donors, disulfide as acceptor"/>
    <property type="evidence" value="ECO:0007669"/>
    <property type="project" value="InterPro"/>
</dbReference>
<dbReference type="PANTHER" id="PTHR13234">
    <property type="entry name" value="GAMMA-INTERFERON INDUCIBLE LYSOSOMAL THIOL REDUCTASE GILT"/>
    <property type="match status" value="1"/>
</dbReference>
<evidence type="ECO:0000256" key="2">
    <source>
        <dbReference type="ARBA" id="ARBA00005679"/>
    </source>
</evidence>
<reference evidence="6" key="2">
    <citation type="submission" date="2020-09" db="EMBL/GenBank/DDBJ databases">
        <authorList>
            <person name="Kikuchi T."/>
        </authorList>
    </citation>
    <scope>NUCLEOTIDE SEQUENCE</scope>
    <source>
        <strain evidence="6">Ka4C1</strain>
    </source>
</reference>
<dbReference type="Proteomes" id="UP000582659">
    <property type="component" value="Unassembled WGS sequence"/>
</dbReference>
<dbReference type="PANTHER" id="PTHR13234:SF8">
    <property type="entry name" value="GAMMA-INTERFERON-INDUCIBLE LYSOSOMAL THIOL REDUCTASE"/>
    <property type="match status" value="1"/>
</dbReference>
<evidence type="ECO:0000256" key="5">
    <source>
        <dbReference type="ARBA" id="ARBA00023180"/>
    </source>
</evidence>
<dbReference type="Pfam" id="PF03227">
    <property type="entry name" value="GILT"/>
    <property type="match status" value="1"/>
</dbReference>
<evidence type="ECO:0000313" key="8">
    <source>
        <dbReference type="Proteomes" id="UP000659654"/>
    </source>
</evidence>